<name>A0ABU9BL49_9BURK</name>
<dbReference type="Proteomes" id="UP001371218">
    <property type="component" value="Unassembled WGS sequence"/>
</dbReference>
<accession>A0ABU9BL49</accession>
<dbReference type="Gene3D" id="3.90.320.10">
    <property type="match status" value="1"/>
</dbReference>
<dbReference type="RefSeq" id="WP_341423989.1">
    <property type="nucleotide sequence ID" value="NZ_JBBUTG010000001.1"/>
</dbReference>
<sequence>MSASATLFALPAGRPDRAWWQVAARAVHDWARPSRVDLRDAVWLLPYSALLPAARQGLADVGGWQPRVETVATLRAQLGPRLAAGGPGPDAVLNRLQAAQWLREVPAGAAWARDDAQAFRQGVDALVRTAEAMQMRVACLAPAQREAWWNEARALLAGSQGPGSIERLLARVALEWVASDLSVDADVLRRLRPSGWILLRAGGPDALAEALQREALESGIPGLLLDADPPPSEPFALALHGQPPAEAVCHDAETEAQAACAQVLAELKVSPVAQVALIAQDREAVRRVRALLERFGVAVIDDTGWRLSTTRSAARMIAMLRSAQSLRPGGADTTAADRRLEWLKDDAIGLAQPDSLVLLEAHWRGQRLADDAREKAEAFWVDAQARLAPLLGGRRKALSDWLRALSALCLADTQEAARWRDDPAGRAVLLALRLEPHAAHDATWQTLAGQATMSLDDFVAWVDEVLGDASFVPPHDSRARVVITPMARALLRPFDAVVFPGADERRLGAIEPQPELIPPAAAQALGIEGTAAQRERETLAFAQLLRQPRLTLLRRAAEGSEPLGASALVERLRLAWLAAPDGARTLPRVSPSLPVRSERAVAVDPPLPTAGSRWPASLSASAVEALRACPYRFFSRVLLGLGEVDELDRGPAKRDYGNWLHAVLFRFHQGRVPTQDLEADRDRLRQSARDEQDASAYSEADLLPFLASFEALVDPYLRWLHKREHEGWAWAHGEQERRIAPPALGGVALHGRLDRLDQHPDGRVELLDYKTGSVTSLRSQLTDRSEDTQLAFYAALLACDERGGLRPEVVNAAYLALDDRHAPVSLPHAGVGESAMLLIDGLAAELARLRAGEPMQALGQGAVCEHCEARGLCRRDHWSAPASPAKNGEGDTAPSDAGGPA</sequence>
<feature type="domain" description="PD-(D/E)XK endonuclease-like" evidence="2">
    <location>
        <begin position="617"/>
        <end position="874"/>
    </location>
</feature>
<dbReference type="InterPro" id="IPR011604">
    <property type="entry name" value="PDDEXK-like_dom_sf"/>
</dbReference>
<evidence type="ECO:0000313" key="4">
    <source>
        <dbReference type="Proteomes" id="UP001371218"/>
    </source>
</evidence>
<proteinExistence type="predicted"/>
<evidence type="ECO:0000259" key="2">
    <source>
        <dbReference type="Pfam" id="PF12705"/>
    </source>
</evidence>
<feature type="region of interest" description="Disordered" evidence="1">
    <location>
        <begin position="879"/>
        <end position="901"/>
    </location>
</feature>
<evidence type="ECO:0000256" key="1">
    <source>
        <dbReference type="SAM" id="MobiDB-lite"/>
    </source>
</evidence>
<dbReference type="SUPFAM" id="SSF52540">
    <property type="entry name" value="P-loop containing nucleoside triphosphate hydrolases"/>
    <property type="match status" value="1"/>
</dbReference>
<organism evidence="3 4">
    <name type="scientific">Ideonella lacteola</name>
    <dbReference type="NCBI Taxonomy" id="2984193"/>
    <lineage>
        <taxon>Bacteria</taxon>
        <taxon>Pseudomonadati</taxon>
        <taxon>Pseudomonadota</taxon>
        <taxon>Betaproteobacteria</taxon>
        <taxon>Burkholderiales</taxon>
        <taxon>Sphaerotilaceae</taxon>
        <taxon>Ideonella</taxon>
    </lineage>
</organism>
<evidence type="ECO:0000313" key="3">
    <source>
        <dbReference type="EMBL" id="MEK8029655.1"/>
    </source>
</evidence>
<keyword evidence="4" id="KW-1185">Reference proteome</keyword>
<protein>
    <submittedName>
        <fullName evidence="3">PD-(D/E)XK nuclease family protein</fullName>
    </submittedName>
</protein>
<dbReference type="InterPro" id="IPR027417">
    <property type="entry name" value="P-loop_NTPase"/>
</dbReference>
<reference evidence="3 4" key="1">
    <citation type="submission" date="2024-04" db="EMBL/GenBank/DDBJ databases">
        <title>Novel species of the genus Ideonella isolated from streams.</title>
        <authorList>
            <person name="Lu H."/>
        </authorList>
    </citation>
    <scope>NUCLEOTIDE SEQUENCE [LARGE SCALE GENOMIC DNA]</scope>
    <source>
        <strain evidence="3 4">DXS29W</strain>
    </source>
</reference>
<comment type="caution">
    <text evidence="3">The sequence shown here is derived from an EMBL/GenBank/DDBJ whole genome shotgun (WGS) entry which is preliminary data.</text>
</comment>
<dbReference type="EMBL" id="JBBUTG010000001">
    <property type="protein sequence ID" value="MEK8029655.1"/>
    <property type="molecule type" value="Genomic_DNA"/>
</dbReference>
<dbReference type="InterPro" id="IPR038726">
    <property type="entry name" value="PDDEXK_AddAB-type"/>
</dbReference>
<dbReference type="Pfam" id="PF12705">
    <property type="entry name" value="PDDEXK_1"/>
    <property type="match status" value="1"/>
</dbReference>
<gene>
    <name evidence="3" type="ORF">AACH06_02385</name>
</gene>